<organism evidence="1 2">
    <name type="scientific">Brassica cretica</name>
    <name type="common">Mustard</name>
    <dbReference type="NCBI Taxonomy" id="69181"/>
    <lineage>
        <taxon>Eukaryota</taxon>
        <taxon>Viridiplantae</taxon>
        <taxon>Streptophyta</taxon>
        <taxon>Embryophyta</taxon>
        <taxon>Tracheophyta</taxon>
        <taxon>Spermatophyta</taxon>
        <taxon>Magnoliopsida</taxon>
        <taxon>eudicotyledons</taxon>
        <taxon>Gunneridae</taxon>
        <taxon>Pentapetalae</taxon>
        <taxon>rosids</taxon>
        <taxon>malvids</taxon>
        <taxon>Brassicales</taxon>
        <taxon>Brassicaceae</taxon>
        <taxon>Brassiceae</taxon>
        <taxon>Brassica</taxon>
    </lineage>
</organism>
<dbReference type="Proteomes" id="UP000266723">
    <property type="component" value="Unassembled WGS sequence"/>
</dbReference>
<sequence>MLCYREDTTNPREAAPLDLKAGRLEDRVVTSLLRFWEARNVGKLMSVDFMFLNEKCRRHSKIFPGTVLKPRLDLELGEIRFLDAIPIILSLEKYRATIATTFKTIGGNAVPVTGEETMVYKLSRALLWVQKENMAMVVKHISMSLAIETRGIIIQNSYGFKRRVDVSRYLRCTMANPVSAIICLRHGYFASLLFKRHWSLTEVEEKCGGNSSATSSTAVGFEEIMLLHSEKTAMVSRGELTFQDLYGAEALLDEEDEDGYSCDWEPVQQKMPVEFVKWCCFSCTMANPVSAIICLRHGYLSFLLFKRHWSLTEVEEKCGGNSSATSSTAIGFEEIMLLHSEVYTSEHVNITSQLLYRFEFTSTSLPTHTNKYSAPAARIAARLCADLAKEMFS</sequence>
<evidence type="ECO:0000313" key="1">
    <source>
        <dbReference type="EMBL" id="KAF3545183.1"/>
    </source>
</evidence>
<name>A0ABQ7C0P5_BRACR</name>
<reference evidence="1 2" key="1">
    <citation type="journal article" date="2020" name="BMC Genomics">
        <title>Intraspecific diversification of the crop wild relative Brassica cretica Lam. using demographic model selection.</title>
        <authorList>
            <person name="Kioukis A."/>
            <person name="Michalopoulou V.A."/>
            <person name="Briers L."/>
            <person name="Pirintsos S."/>
            <person name="Studholme D.J."/>
            <person name="Pavlidis P."/>
            <person name="Sarris P.F."/>
        </authorList>
    </citation>
    <scope>NUCLEOTIDE SEQUENCE [LARGE SCALE GENOMIC DNA]</scope>
    <source>
        <strain evidence="2">cv. PFS-1207/04</strain>
    </source>
</reference>
<proteinExistence type="predicted"/>
<accession>A0ABQ7C0P5</accession>
<keyword evidence="2" id="KW-1185">Reference proteome</keyword>
<dbReference type="EMBL" id="QGKV02000832">
    <property type="protein sequence ID" value="KAF3545183.1"/>
    <property type="molecule type" value="Genomic_DNA"/>
</dbReference>
<protein>
    <submittedName>
        <fullName evidence="1">Uncharacterized protein</fullName>
    </submittedName>
</protein>
<evidence type="ECO:0000313" key="2">
    <source>
        <dbReference type="Proteomes" id="UP000266723"/>
    </source>
</evidence>
<gene>
    <name evidence="1" type="ORF">DY000_02009197</name>
</gene>
<comment type="caution">
    <text evidence="1">The sequence shown here is derived from an EMBL/GenBank/DDBJ whole genome shotgun (WGS) entry which is preliminary data.</text>
</comment>